<keyword evidence="2" id="KW-0547">Nucleotide-binding</keyword>
<dbReference type="PROSITE" id="PS00108">
    <property type="entry name" value="PROTEIN_KINASE_ST"/>
    <property type="match status" value="1"/>
</dbReference>
<name>X1M288_9ZZZZ</name>
<comment type="caution">
    <text evidence="7">The sequence shown here is derived from an EMBL/GenBank/DDBJ whole genome shotgun (WGS) entry which is preliminary data.</text>
</comment>
<dbReference type="InterPro" id="IPR011009">
    <property type="entry name" value="Kinase-like_dom_sf"/>
</dbReference>
<sequence length="278" mass="31130">CVKGVSITEYCDREKLSIEERLELFLQVCEGLQHAHQKGVIHRDIKPSNILVSIEGDKAVPKIIDFGVAKAITQPLTERTLYTEQGQLIGTPEYMSPEQAEMTAQGIDTRSDIYSLGVMLYELLTGALPFDRKTLERAGFGEIQRIIREEDPPRPSTRLTSLGEEAEKVAKSRRTEVATLARRLHKELEWIPLKAMRKEQTHRYRSASELADDIQNYLNGAPLIAGPESAAYRLKKFVRRRRALVTGVAAVLVVLVTGIVVSTIFAIGQARAHVEAER</sequence>
<evidence type="ECO:0000256" key="3">
    <source>
        <dbReference type="ARBA" id="ARBA00022777"/>
    </source>
</evidence>
<dbReference type="Gene3D" id="1.10.510.10">
    <property type="entry name" value="Transferase(Phosphotransferase) domain 1"/>
    <property type="match status" value="1"/>
</dbReference>
<keyword evidence="1" id="KW-0808">Transferase</keyword>
<dbReference type="PANTHER" id="PTHR43289:SF6">
    <property type="entry name" value="SERINE_THREONINE-PROTEIN KINASE NEKL-3"/>
    <property type="match status" value="1"/>
</dbReference>
<feature type="non-terminal residue" evidence="7">
    <location>
        <position position="278"/>
    </location>
</feature>
<evidence type="ECO:0000259" key="6">
    <source>
        <dbReference type="PROSITE" id="PS50011"/>
    </source>
</evidence>
<dbReference type="GO" id="GO:0004674">
    <property type="term" value="F:protein serine/threonine kinase activity"/>
    <property type="evidence" value="ECO:0007669"/>
    <property type="project" value="TreeGrafter"/>
</dbReference>
<accession>X1M288</accession>
<dbReference type="AlphaFoldDB" id="X1M288"/>
<gene>
    <name evidence="7" type="ORF">S06H3_31974</name>
</gene>
<dbReference type="PROSITE" id="PS50011">
    <property type="entry name" value="PROTEIN_KINASE_DOM"/>
    <property type="match status" value="1"/>
</dbReference>
<feature type="transmembrane region" description="Helical" evidence="5">
    <location>
        <begin position="243"/>
        <end position="268"/>
    </location>
</feature>
<keyword evidence="3" id="KW-0418">Kinase</keyword>
<dbReference type="PANTHER" id="PTHR43289">
    <property type="entry name" value="MITOGEN-ACTIVATED PROTEIN KINASE KINASE KINASE 20-RELATED"/>
    <property type="match status" value="1"/>
</dbReference>
<dbReference type="GO" id="GO:0005524">
    <property type="term" value="F:ATP binding"/>
    <property type="evidence" value="ECO:0007669"/>
    <property type="project" value="UniProtKB-KW"/>
</dbReference>
<keyword evidence="4" id="KW-0067">ATP-binding</keyword>
<proteinExistence type="predicted"/>
<dbReference type="InterPro" id="IPR000719">
    <property type="entry name" value="Prot_kinase_dom"/>
</dbReference>
<organism evidence="7">
    <name type="scientific">marine sediment metagenome</name>
    <dbReference type="NCBI Taxonomy" id="412755"/>
    <lineage>
        <taxon>unclassified sequences</taxon>
        <taxon>metagenomes</taxon>
        <taxon>ecological metagenomes</taxon>
    </lineage>
</organism>
<protein>
    <recommendedName>
        <fullName evidence="6">Protein kinase domain-containing protein</fullName>
    </recommendedName>
</protein>
<evidence type="ECO:0000256" key="2">
    <source>
        <dbReference type="ARBA" id="ARBA00022741"/>
    </source>
</evidence>
<feature type="domain" description="Protein kinase" evidence="6">
    <location>
        <begin position="1"/>
        <end position="188"/>
    </location>
</feature>
<dbReference type="CDD" id="cd14014">
    <property type="entry name" value="STKc_PknB_like"/>
    <property type="match status" value="1"/>
</dbReference>
<dbReference type="InterPro" id="IPR008271">
    <property type="entry name" value="Ser/Thr_kinase_AS"/>
</dbReference>
<dbReference type="SUPFAM" id="SSF56112">
    <property type="entry name" value="Protein kinase-like (PK-like)"/>
    <property type="match status" value="1"/>
</dbReference>
<keyword evidence="5" id="KW-1133">Transmembrane helix</keyword>
<keyword evidence="5" id="KW-0812">Transmembrane</keyword>
<dbReference type="SMART" id="SM00220">
    <property type="entry name" value="S_TKc"/>
    <property type="match status" value="1"/>
</dbReference>
<evidence type="ECO:0000256" key="5">
    <source>
        <dbReference type="SAM" id="Phobius"/>
    </source>
</evidence>
<feature type="non-terminal residue" evidence="7">
    <location>
        <position position="1"/>
    </location>
</feature>
<reference evidence="7" key="1">
    <citation type="journal article" date="2014" name="Front. Microbiol.">
        <title>High frequency of phylogenetically diverse reductive dehalogenase-homologous genes in deep subseafloor sedimentary metagenomes.</title>
        <authorList>
            <person name="Kawai M."/>
            <person name="Futagami T."/>
            <person name="Toyoda A."/>
            <person name="Takaki Y."/>
            <person name="Nishi S."/>
            <person name="Hori S."/>
            <person name="Arai W."/>
            <person name="Tsubouchi T."/>
            <person name="Morono Y."/>
            <person name="Uchiyama I."/>
            <person name="Ito T."/>
            <person name="Fujiyama A."/>
            <person name="Inagaki F."/>
            <person name="Takami H."/>
        </authorList>
    </citation>
    <scope>NUCLEOTIDE SEQUENCE</scope>
    <source>
        <strain evidence="7">Expedition CK06-06</strain>
    </source>
</reference>
<evidence type="ECO:0000256" key="4">
    <source>
        <dbReference type="ARBA" id="ARBA00022840"/>
    </source>
</evidence>
<dbReference type="EMBL" id="BARV01018971">
    <property type="protein sequence ID" value="GAI25717.1"/>
    <property type="molecule type" value="Genomic_DNA"/>
</dbReference>
<evidence type="ECO:0000256" key="1">
    <source>
        <dbReference type="ARBA" id="ARBA00022679"/>
    </source>
</evidence>
<keyword evidence="5" id="KW-0472">Membrane</keyword>
<evidence type="ECO:0000313" key="7">
    <source>
        <dbReference type="EMBL" id="GAI25717.1"/>
    </source>
</evidence>
<dbReference type="Pfam" id="PF00069">
    <property type="entry name" value="Pkinase"/>
    <property type="match status" value="1"/>
</dbReference>